<dbReference type="FunFam" id="3.40.50.300:FF:000514">
    <property type="entry name" value="Ribosome-releasing factor 2, mitochondrial"/>
    <property type="match status" value="1"/>
</dbReference>
<dbReference type="Pfam" id="PF00009">
    <property type="entry name" value="GTP_EFTU"/>
    <property type="match status" value="1"/>
</dbReference>
<dbReference type="InterPro" id="IPR027417">
    <property type="entry name" value="P-loop_NTPase"/>
</dbReference>
<dbReference type="InterPro" id="IPR053905">
    <property type="entry name" value="EF-G-like_DII"/>
</dbReference>
<evidence type="ECO:0000256" key="1">
    <source>
        <dbReference type="ARBA" id="ARBA00022741"/>
    </source>
</evidence>
<dbReference type="GO" id="GO:0005525">
    <property type="term" value="F:GTP binding"/>
    <property type="evidence" value="ECO:0007669"/>
    <property type="project" value="UniProtKB-KW"/>
</dbReference>
<dbReference type="SUPFAM" id="SSF54980">
    <property type="entry name" value="EF-G C-terminal domain-like"/>
    <property type="match status" value="1"/>
</dbReference>
<keyword evidence="8" id="KW-1185">Reference proteome</keyword>
<protein>
    <recommendedName>
        <fullName evidence="6">Tr-type G domain-containing protein</fullName>
    </recommendedName>
</protein>
<dbReference type="Gene3D" id="3.30.70.870">
    <property type="entry name" value="Elongation Factor G (Translational Gtpase), domain 3"/>
    <property type="match status" value="1"/>
</dbReference>
<feature type="compositionally biased region" description="Acidic residues" evidence="5">
    <location>
        <begin position="455"/>
        <end position="471"/>
    </location>
</feature>
<evidence type="ECO:0000256" key="5">
    <source>
        <dbReference type="SAM" id="MobiDB-lite"/>
    </source>
</evidence>
<dbReference type="CDD" id="cd01886">
    <property type="entry name" value="EF-G"/>
    <property type="match status" value="1"/>
</dbReference>
<dbReference type="SUPFAM" id="SSF52540">
    <property type="entry name" value="P-loop containing nucleoside triphosphate hydrolases"/>
    <property type="match status" value="1"/>
</dbReference>
<evidence type="ECO:0000256" key="3">
    <source>
        <dbReference type="ARBA" id="ARBA00023128"/>
    </source>
</evidence>
<dbReference type="NCBIfam" id="TIGR00231">
    <property type="entry name" value="small_GTP"/>
    <property type="match status" value="1"/>
</dbReference>
<dbReference type="PRINTS" id="PR00315">
    <property type="entry name" value="ELONGATNFCT"/>
</dbReference>
<evidence type="ECO:0000313" key="7">
    <source>
        <dbReference type="EMBL" id="KAL3875008.1"/>
    </source>
</evidence>
<sequence length="712" mass="79944">MILFRRYLMRRLTYCMFRSLRLKWPNHTEIRLQSTGLPLAQDGKKNEDLSTIRNIGIMAHIDAGKTTTTERMLYYSGFSNHLGDVDDGDTVMDYMEQERARGITITSAAITFMWKKFKMNLIDTPGHVDFTVEVERALRVLDGAVAILDASAGVEAQTLTVWRQADHYHIPRIVFLNKMDKMGANLDLCLESLRERFHVEPLLVNFPVGMEKTFKGVVNLISMEALIWDSQKSPDGRVYDRIPLHEIPDQSLVEKCELARIQLLEQLADFDDRIAEHILSDTNLAEVPAQDIKSALRKVTLQRHAVVVLCGSSLRNKGVQELMDAVVDYLPSPLDVKYDFTEYYRDDLCALAFKIIHDKIRGPLTFLRIYSGNIKNTGTLYNINMGCEEKIGRLLQVYANHYKEINHAGAGNIVCLSGFLSTKSGDTLTTSHKTAKAAKTLWMKKNGNKKAVTSQDEEEAAVEEDEGEVEGGFENTGYSSYVLAGLQIPPPVFFCSIEAPSVSSQKVLDLALQCLQREDPSLRVETNPDTGQTILSGMGELHLDIIKNRILKEYKVDAYMGPLQIAYKEALKHTAQYSESLDRTVGDRRNHVSLTISIAPSKDNIEFKHVELDAPHDNPLIIKWQHLKAINSGVSSALNNGGLLLNRCIVGSMKLRHSYYHLLGSVPPILICPVGCPPHVQVWLLGLLASRPQGVGNFRMPTTYYCHSSLQI</sequence>
<feature type="region of interest" description="Disordered" evidence="5">
    <location>
        <begin position="448"/>
        <end position="471"/>
    </location>
</feature>
<evidence type="ECO:0000259" key="6">
    <source>
        <dbReference type="PROSITE" id="PS51722"/>
    </source>
</evidence>
<dbReference type="SUPFAM" id="SSF50447">
    <property type="entry name" value="Translation proteins"/>
    <property type="match status" value="1"/>
</dbReference>
<keyword evidence="2" id="KW-0648">Protein biosynthesis</keyword>
<proteinExistence type="predicted"/>
<dbReference type="InterPro" id="IPR031157">
    <property type="entry name" value="G_TR_CS"/>
</dbReference>
<dbReference type="AlphaFoldDB" id="A0ABD3WQL2"/>
<accession>A0ABD3WQL2</accession>
<dbReference type="GO" id="GO:0005759">
    <property type="term" value="C:mitochondrial matrix"/>
    <property type="evidence" value="ECO:0007669"/>
    <property type="project" value="UniProtKB-ARBA"/>
</dbReference>
<dbReference type="Gene3D" id="3.40.50.300">
    <property type="entry name" value="P-loop containing nucleotide triphosphate hydrolases"/>
    <property type="match status" value="1"/>
</dbReference>
<evidence type="ECO:0000313" key="8">
    <source>
        <dbReference type="Proteomes" id="UP001634394"/>
    </source>
</evidence>
<dbReference type="PANTHER" id="PTHR43261">
    <property type="entry name" value="TRANSLATION ELONGATION FACTOR G-RELATED"/>
    <property type="match status" value="1"/>
</dbReference>
<dbReference type="InterPro" id="IPR009022">
    <property type="entry name" value="EFG_III"/>
</dbReference>
<dbReference type="Gene3D" id="2.40.30.10">
    <property type="entry name" value="Translation factors"/>
    <property type="match status" value="1"/>
</dbReference>
<dbReference type="InterPro" id="IPR005225">
    <property type="entry name" value="Small_GTP-bd"/>
</dbReference>
<name>A0ABD3WQL2_SINWO</name>
<reference evidence="7 8" key="1">
    <citation type="submission" date="2024-11" db="EMBL/GenBank/DDBJ databases">
        <title>Chromosome-level genome assembly of the freshwater bivalve Anodonta woodiana.</title>
        <authorList>
            <person name="Chen X."/>
        </authorList>
    </citation>
    <scope>NUCLEOTIDE SEQUENCE [LARGE SCALE GENOMIC DNA]</scope>
    <source>
        <strain evidence="7">MN2024</strain>
        <tissue evidence="7">Gills</tissue>
    </source>
</reference>
<keyword evidence="4" id="KW-0342">GTP-binding</keyword>
<organism evidence="7 8">
    <name type="scientific">Sinanodonta woodiana</name>
    <name type="common">Chinese pond mussel</name>
    <name type="synonym">Anodonta woodiana</name>
    <dbReference type="NCBI Taxonomy" id="1069815"/>
    <lineage>
        <taxon>Eukaryota</taxon>
        <taxon>Metazoa</taxon>
        <taxon>Spiralia</taxon>
        <taxon>Lophotrochozoa</taxon>
        <taxon>Mollusca</taxon>
        <taxon>Bivalvia</taxon>
        <taxon>Autobranchia</taxon>
        <taxon>Heteroconchia</taxon>
        <taxon>Palaeoheterodonta</taxon>
        <taxon>Unionida</taxon>
        <taxon>Unionoidea</taxon>
        <taxon>Unionidae</taxon>
        <taxon>Unioninae</taxon>
        <taxon>Sinanodonta</taxon>
    </lineage>
</organism>
<dbReference type="FunFam" id="3.30.70.870:FF:000005">
    <property type="entry name" value="Ribosome-releasing factor 2, mitochondrial"/>
    <property type="match status" value="1"/>
</dbReference>
<keyword evidence="3" id="KW-0496">Mitochondrion</keyword>
<evidence type="ECO:0000256" key="4">
    <source>
        <dbReference type="ARBA" id="ARBA00023134"/>
    </source>
</evidence>
<dbReference type="CDD" id="cd16262">
    <property type="entry name" value="EFG_III"/>
    <property type="match status" value="1"/>
</dbReference>
<dbReference type="InterPro" id="IPR035647">
    <property type="entry name" value="EFG_III/V"/>
</dbReference>
<dbReference type="PROSITE" id="PS00301">
    <property type="entry name" value="G_TR_1"/>
    <property type="match status" value="1"/>
</dbReference>
<dbReference type="EMBL" id="JBJQND010000006">
    <property type="protein sequence ID" value="KAL3875008.1"/>
    <property type="molecule type" value="Genomic_DNA"/>
</dbReference>
<keyword evidence="1" id="KW-0547">Nucleotide-binding</keyword>
<dbReference type="InterPro" id="IPR009000">
    <property type="entry name" value="Transl_B-barrel_sf"/>
</dbReference>
<dbReference type="GO" id="GO:0006412">
    <property type="term" value="P:translation"/>
    <property type="evidence" value="ECO:0007669"/>
    <property type="project" value="UniProtKB-KW"/>
</dbReference>
<comment type="caution">
    <text evidence="7">The sequence shown here is derived from an EMBL/GenBank/DDBJ whole genome shotgun (WGS) entry which is preliminary data.</text>
</comment>
<dbReference type="Proteomes" id="UP001634394">
    <property type="component" value="Unassembled WGS sequence"/>
</dbReference>
<gene>
    <name evidence="7" type="ORF">ACJMK2_037950</name>
</gene>
<dbReference type="PANTHER" id="PTHR43261:SF1">
    <property type="entry name" value="RIBOSOME-RELEASING FACTOR 2, MITOCHONDRIAL"/>
    <property type="match status" value="1"/>
</dbReference>
<feature type="domain" description="Tr-type G" evidence="6">
    <location>
        <begin position="50"/>
        <end position="334"/>
    </location>
</feature>
<dbReference type="InterPro" id="IPR000795">
    <property type="entry name" value="T_Tr_GTP-bd_dom"/>
</dbReference>
<dbReference type="Pfam" id="PF14492">
    <property type="entry name" value="EFG_III"/>
    <property type="match status" value="1"/>
</dbReference>
<dbReference type="Pfam" id="PF22042">
    <property type="entry name" value="EF-G_D2"/>
    <property type="match status" value="1"/>
</dbReference>
<dbReference type="PROSITE" id="PS51722">
    <property type="entry name" value="G_TR_2"/>
    <property type="match status" value="1"/>
</dbReference>
<evidence type="ECO:0000256" key="2">
    <source>
        <dbReference type="ARBA" id="ARBA00022917"/>
    </source>
</evidence>
<dbReference type="InterPro" id="IPR041095">
    <property type="entry name" value="EFG_II"/>
</dbReference>